<feature type="transmembrane region" description="Helical" evidence="1">
    <location>
        <begin position="221"/>
        <end position="240"/>
    </location>
</feature>
<keyword evidence="1" id="KW-0812">Transmembrane</keyword>
<keyword evidence="1" id="KW-0472">Membrane</keyword>
<organism evidence="2 3">
    <name type="scientific">Actinokineospora auranticolor</name>
    <dbReference type="NCBI Taxonomy" id="155976"/>
    <lineage>
        <taxon>Bacteria</taxon>
        <taxon>Bacillati</taxon>
        <taxon>Actinomycetota</taxon>
        <taxon>Actinomycetes</taxon>
        <taxon>Pseudonocardiales</taxon>
        <taxon>Pseudonocardiaceae</taxon>
        <taxon>Actinokineospora</taxon>
    </lineage>
</organism>
<evidence type="ECO:0000313" key="2">
    <source>
        <dbReference type="EMBL" id="PPK68787.1"/>
    </source>
</evidence>
<feature type="transmembrane region" description="Helical" evidence="1">
    <location>
        <begin position="64"/>
        <end position="86"/>
    </location>
</feature>
<protein>
    <recommendedName>
        <fullName evidence="4">ABC-2 type transport system permease protein</fullName>
    </recommendedName>
</protein>
<dbReference type="Proteomes" id="UP000239203">
    <property type="component" value="Unassembled WGS sequence"/>
</dbReference>
<feature type="transmembrane region" description="Helical" evidence="1">
    <location>
        <begin position="107"/>
        <end position="129"/>
    </location>
</feature>
<comment type="caution">
    <text evidence="2">The sequence shown here is derived from an EMBL/GenBank/DDBJ whole genome shotgun (WGS) entry which is preliminary data.</text>
</comment>
<feature type="transmembrane region" description="Helical" evidence="1">
    <location>
        <begin position="20"/>
        <end position="44"/>
    </location>
</feature>
<dbReference type="AlphaFoldDB" id="A0A2S6GUB6"/>
<evidence type="ECO:0008006" key="4">
    <source>
        <dbReference type="Google" id="ProtNLM"/>
    </source>
</evidence>
<gene>
    <name evidence="2" type="ORF">CLV40_10430</name>
</gene>
<dbReference type="RefSeq" id="WP_146107970.1">
    <property type="nucleotide sequence ID" value="NZ_CP154825.1"/>
</dbReference>
<keyword evidence="1" id="KW-1133">Transmembrane helix</keyword>
<dbReference type="EMBL" id="PTIX01000004">
    <property type="protein sequence ID" value="PPK68787.1"/>
    <property type="molecule type" value="Genomic_DNA"/>
</dbReference>
<dbReference type="OrthoDB" id="3432393at2"/>
<proteinExistence type="predicted"/>
<feature type="transmembrane region" description="Helical" evidence="1">
    <location>
        <begin position="145"/>
        <end position="166"/>
    </location>
</feature>
<sequence length="245" mass="25968">MRGAIAAEWTKTWTVRSTYWCLVAAVLLMVGMVVPNGLAIRGQLRDGVPGANAWPATQLPIEATVYLVQFAVIALVALLVAGEYGTGQVRTTLQWVPVRWRVPASKSLALASAMAVVSLPLTALGVWLADLTMAERGLPYSAADFAGTCLLVALYTSLMCVLTVGVATAVRSVAGTLVAMFMLIMVLPLGMQTTQFLRDLSHYVPGIAGVDLMERADTTRGAVVLVVWAAVALLAGIAVLRKRDA</sequence>
<evidence type="ECO:0000256" key="1">
    <source>
        <dbReference type="SAM" id="Phobius"/>
    </source>
</evidence>
<accession>A0A2S6GUB6</accession>
<reference evidence="2 3" key="1">
    <citation type="submission" date="2018-02" db="EMBL/GenBank/DDBJ databases">
        <title>Genomic Encyclopedia of Archaeal and Bacterial Type Strains, Phase II (KMG-II): from individual species to whole genera.</title>
        <authorList>
            <person name="Goeker M."/>
        </authorList>
    </citation>
    <scope>NUCLEOTIDE SEQUENCE [LARGE SCALE GENOMIC DNA]</scope>
    <source>
        <strain evidence="2 3">YU 961-1</strain>
    </source>
</reference>
<keyword evidence="3" id="KW-1185">Reference proteome</keyword>
<evidence type="ECO:0000313" key="3">
    <source>
        <dbReference type="Proteomes" id="UP000239203"/>
    </source>
</evidence>
<name>A0A2S6GUB6_9PSEU</name>
<feature type="transmembrane region" description="Helical" evidence="1">
    <location>
        <begin position="173"/>
        <end position="191"/>
    </location>
</feature>